<dbReference type="KEGG" id="scl:sce3209"/>
<proteinExistence type="predicted"/>
<organism evidence="2 3">
    <name type="scientific">Sorangium cellulosum (strain So ce56)</name>
    <name type="common">Polyangium cellulosum (strain So ce56)</name>
    <dbReference type="NCBI Taxonomy" id="448385"/>
    <lineage>
        <taxon>Bacteria</taxon>
        <taxon>Pseudomonadati</taxon>
        <taxon>Myxococcota</taxon>
        <taxon>Polyangia</taxon>
        <taxon>Polyangiales</taxon>
        <taxon>Polyangiaceae</taxon>
        <taxon>Sorangium</taxon>
    </lineage>
</organism>
<dbReference type="Pfam" id="PF00656">
    <property type="entry name" value="Peptidase_C14"/>
    <property type="match status" value="1"/>
</dbReference>
<dbReference type="eggNOG" id="COG4249">
    <property type="taxonomic scope" value="Bacteria"/>
</dbReference>
<dbReference type="InterPro" id="IPR029030">
    <property type="entry name" value="Caspase-like_dom_sf"/>
</dbReference>
<dbReference type="GO" id="GO:0004197">
    <property type="term" value="F:cysteine-type endopeptidase activity"/>
    <property type="evidence" value="ECO:0007669"/>
    <property type="project" value="InterPro"/>
</dbReference>
<dbReference type="SUPFAM" id="SSF52129">
    <property type="entry name" value="Caspase-like"/>
    <property type="match status" value="1"/>
</dbReference>
<dbReference type="GO" id="GO:0007165">
    <property type="term" value="P:signal transduction"/>
    <property type="evidence" value="ECO:0007669"/>
    <property type="project" value="InterPro"/>
</dbReference>
<accession>A9GJ82</accession>
<dbReference type="AlphaFoldDB" id="A9GJ82"/>
<dbReference type="HOGENOM" id="CLU_655369_0_0_7"/>
<name>A9GJ82_SORC5</name>
<dbReference type="OrthoDB" id="9759662at2"/>
<dbReference type="STRING" id="448385.sce3209"/>
<evidence type="ECO:0000313" key="3">
    <source>
        <dbReference type="Proteomes" id="UP000002139"/>
    </source>
</evidence>
<dbReference type="InterPro" id="IPR000157">
    <property type="entry name" value="TIR_dom"/>
</dbReference>
<dbReference type="InterPro" id="IPR011600">
    <property type="entry name" value="Pept_C14_caspase"/>
</dbReference>
<gene>
    <name evidence="2" type="ordered locus">sce3209</name>
</gene>
<protein>
    <submittedName>
        <fullName evidence="2">WD-40 repeat protein</fullName>
    </submittedName>
</protein>
<dbReference type="InterPro" id="IPR035897">
    <property type="entry name" value="Toll_tir_struct_dom_sf"/>
</dbReference>
<evidence type="ECO:0000313" key="2">
    <source>
        <dbReference type="EMBL" id="CAN93368.1"/>
    </source>
</evidence>
<dbReference type="RefSeq" id="WP_012235840.1">
    <property type="nucleotide sequence ID" value="NC_010162.1"/>
</dbReference>
<dbReference type="PROSITE" id="PS50104">
    <property type="entry name" value="TIR"/>
    <property type="match status" value="1"/>
</dbReference>
<dbReference type="Pfam" id="PF13676">
    <property type="entry name" value="TIR_2"/>
    <property type="match status" value="1"/>
</dbReference>
<dbReference type="PANTHER" id="PTHR22576:SF37">
    <property type="entry name" value="MUCOSA-ASSOCIATED LYMPHOID TISSUE LYMPHOMA TRANSLOCATION PROTEIN 1"/>
    <property type="match status" value="1"/>
</dbReference>
<evidence type="ECO:0000259" key="1">
    <source>
        <dbReference type="PROSITE" id="PS50104"/>
    </source>
</evidence>
<feature type="domain" description="TIR" evidence="1">
    <location>
        <begin position="284"/>
        <end position="423"/>
    </location>
</feature>
<sequence>MDGNVSRTRDARQLHDAHALVVGISAYSHVNPLPRAVVNDAEKIREALLDPACGGYLDERVKLLRDGEATGAAIRGALEEFKVRCGPGSTALVYFSGHGGSITSGPRAGQYLLPVDVDGSSQDSLADTGISGDELTGLLSTVSAKRLLVILDCCYAGGVGDPKAITPVERLDGFKAGLSGDDYEKLASGEGRVIFAAARRDEVSWVLRHDENSLFTKHLLAGLRGAAASGDGFIRIFELFEYMAKAVRDAGGRQRPVLKCQTEDNFAVALGRRERRADASGNRFTYDVYLTFAPEDADLAYETVIPFLERAGLKVVTSDSQNLDIGGYRVVNVARGIEKSKRTLLMLSPAYLRNHYGTFEAVLAMQLGLDQGKFRLIPLLLQPRQTLDLPLLLRSLQAADYSHRYIGGERALALIVDAVKGPIPSM</sequence>
<dbReference type="Proteomes" id="UP000002139">
    <property type="component" value="Chromosome"/>
</dbReference>
<dbReference type="Gene3D" id="3.40.50.1460">
    <property type="match status" value="1"/>
</dbReference>
<dbReference type="SUPFAM" id="SSF52200">
    <property type="entry name" value="Toll/Interleukin receptor TIR domain"/>
    <property type="match status" value="1"/>
</dbReference>
<keyword evidence="3" id="KW-1185">Reference proteome</keyword>
<dbReference type="SMART" id="SM00255">
    <property type="entry name" value="TIR"/>
    <property type="match status" value="1"/>
</dbReference>
<dbReference type="GO" id="GO:0006508">
    <property type="term" value="P:proteolysis"/>
    <property type="evidence" value="ECO:0007669"/>
    <property type="project" value="InterPro"/>
</dbReference>
<dbReference type="BioCyc" id="SCEL448385:SCE_RS16455-MONOMER"/>
<dbReference type="Gene3D" id="3.40.50.10140">
    <property type="entry name" value="Toll/interleukin-1 receptor homology (TIR) domain"/>
    <property type="match status" value="1"/>
</dbReference>
<dbReference type="InterPro" id="IPR052039">
    <property type="entry name" value="Caspase-related_regulators"/>
</dbReference>
<dbReference type="PANTHER" id="PTHR22576">
    <property type="entry name" value="MUCOSA ASSOCIATED LYMPHOID TISSUE LYMPHOMA TRANSLOCATION PROTEIN 1/PARACASPASE"/>
    <property type="match status" value="1"/>
</dbReference>
<reference evidence="2 3" key="1">
    <citation type="journal article" date="2007" name="Nat. Biotechnol.">
        <title>Complete genome sequence of the myxobacterium Sorangium cellulosum.</title>
        <authorList>
            <person name="Schneiker S."/>
            <person name="Perlova O."/>
            <person name="Kaiser O."/>
            <person name="Gerth K."/>
            <person name="Alici A."/>
            <person name="Altmeyer M.O."/>
            <person name="Bartels D."/>
            <person name="Bekel T."/>
            <person name="Beyer S."/>
            <person name="Bode E."/>
            <person name="Bode H.B."/>
            <person name="Bolten C.J."/>
            <person name="Choudhuri J.V."/>
            <person name="Doss S."/>
            <person name="Elnakady Y.A."/>
            <person name="Frank B."/>
            <person name="Gaigalat L."/>
            <person name="Goesmann A."/>
            <person name="Groeger C."/>
            <person name="Gross F."/>
            <person name="Jelsbak L."/>
            <person name="Jelsbak L."/>
            <person name="Kalinowski J."/>
            <person name="Kegler C."/>
            <person name="Knauber T."/>
            <person name="Konietzny S."/>
            <person name="Kopp M."/>
            <person name="Krause L."/>
            <person name="Krug D."/>
            <person name="Linke B."/>
            <person name="Mahmud T."/>
            <person name="Martinez-Arias R."/>
            <person name="McHardy A.C."/>
            <person name="Merai M."/>
            <person name="Meyer F."/>
            <person name="Mormann S."/>
            <person name="Munoz-Dorado J."/>
            <person name="Perez J."/>
            <person name="Pradella S."/>
            <person name="Rachid S."/>
            <person name="Raddatz G."/>
            <person name="Rosenau F."/>
            <person name="Rueckert C."/>
            <person name="Sasse F."/>
            <person name="Scharfe M."/>
            <person name="Schuster S.C."/>
            <person name="Suen G."/>
            <person name="Treuner-Lange A."/>
            <person name="Velicer G.J."/>
            <person name="Vorholter F.-J."/>
            <person name="Weissman K.J."/>
            <person name="Welch R.D."/>
            <person name="Wenzel S.C."/>
            <person name="Whitworth D.E."/>
            <person name="Wilhelm S."/>
            <person name="Wittmann C."/>
            <person name="Bloecker H."/>
            <person name="Puehler A."/>
            <person name="Mueller R."/>
        </authorList>
    </citation>
    <scope>NUCLEOTIDE SEQUENCE [LARGE SCALE GENOMIC DNA]</scope>
    <source>
        <strain evidence="3">So ce56</strain>
    </source>
</reference>
<dbReference type="EMBL" id="AM746676">
    <property type="protein sequence ID" value="CAN93368.1"/>
    <property type="molecule type" value="Genomic_DNA"/>
</dbReference>